<organism evidence="1">
    <name type="scientific">Anguilla anguilla</name>
    <name type="common">European freshwater eel</name>
    <name type="synonym">Muraena anguilla</name>
    <dbReference type="NCBI Taxonomy" id="7936"/>
    <lineage>
        <taxon>Eukaryota</taxon>
        <taxon>Metazoa</taxon>
        <taxon>Chordata</taxon>
        <taxon>Craniata</taxon>
        <taxon>Vertebrata</taxon>
        <taxon>Euteleostomi</taxon>
        <taxon>Actinopterygii</taxon>
        <taxon>Neopterygii</taxon>
        <taxon>Teleostei</taxon>
        <taxon>Anguilliformes</taxon>
        <taxon>Anguillidae</taxon>
        <taxon>Anguilla</taxon>
    </lineage>
</organism>
<dbReference type="EMBL" id="GBXM01082293">
    <property type="protein sequence ID" value="JAH26284.1"/>
    <property type="molecule type" value="Transcribed_RNA"/>
</dbReference>
<sequence length="28" mass="3194">MQGVYMTAQYADRSCRRGAYAHLLCLSQ</sequence>
<proteinExistence type="predicted"/>
<reference evidence="1" key="2">
    <citation type="journal article" date="2015" name="Fish Shellfish Immunol.">
        <title>Early steps in the European eel (Anguilla anguilla)-Vibrio vulnificus interaction in the gills: Role of the RtxA13 toxin.</title>
        <authorList>
            <person name="Callol A."/>
            <person name="Pajuelo D."/>
            <person name="Ebbesson L."/>
            <person name="Teles M."/>
            <person name="MacKenzie S."/>
            <person name="Amaro C."/>
        </authorList>
    </citation>
    <scope>NUCLEOTIDE SEQUENCE</scope>
</reference>
<evidence type="ECO:0000313" key="1">
    <source>
        <dbReference type="EMBL" id="JAH26284.1"/>
    </source>
</evidence>
<reference evidence="1" key="1">
    <citation type="submission" date="2014-11" db="EMBL/GenBank/DDBJ databases">
        <authorList>
            <person name="Amaro Gonzalez C."/>
        </authorList>
    </citation>
    <scope>NUCLEOTIDE SEQUENCE</scope>
</reference>
<accession>A0A0E9RB28</accession>
<dbReference type="AlphaFoldDB" id="A0A0E9RB28"/>
<name>A0A0E9RB28_ANGAN</name>
<protein>
    <submittedName>
        <fullName evidence="1">Uncharacterized protein</fullName>
    </submittedName>
</protein>